<evidence type="ECO:0000256" key="1">
    <source>
        <dbReference type="SAM" id="SignalP"/>
    </source>
</evidence>
<sequence>MSPLTRRALLAHSSLALPAGLLSAALPPGAFAAAPKDASVLLLHDPSLAAGRRFAARAQALGQPSLVLSGDPIRLARTLLATRPGQVFAISQEADRLLFIDAARELGYDARVRIGHRTGCLGDARCGRAPHDLAALTRASGPLWPEAFAHYALGAMDTPPRAQPHSKPQADRLSSVSWVLHLRG</sequence>
<gene>
    <name evidence="2" type="ORF">MTR62_03665</name>
</gene>
<name>A0ABT0B9R4_9SPHN</name>
<organism evidence="2 3">
    <name type="scientific">Novosphingobium organovorum</name>
    <dbReference type="NCBI Taxonomy" id="2930092"/>
    <lineage>
        <taxon>Bacteria</taxon>
        <taxon>Pseudomonadati</taxon>
        <taxon>Pseudomonadota</taxon>
        <taxon>Alphaproteobacteria</taxon>
        <taxon>Sphingomonadales</taxon>
        <taxon>Sphingomonadaceae</taxon>
        <taxon>Novosphingobium</taxon>
    </lineage>
</organism>
<evidence type="ECO:0000313" key="2">
    <source>
        <dbReference type="EMBL" id="MCJ2181806.1"/>
    </source>
</evidence>
<feature type="signal peptide" evidence="1">
    <location>
        <begin position="1"/>
        <end position="32"/>
    </location>
</feature>
<protein>
    <submittedName>
        <fullName evidence="2">Uncharacterized protein</fullName>
    </submittedName>
</protein>
<keyword evidence="3" id="KW-1185">Reference proteome</keyword>
<accession>A0ABT0B9R4</accession>
<dbReference type="InterPro" id="IPR006311">
    <property type="entry name" value="TAT_signal"/>
</dbReference>
<comment type="caution">
    <text evidence="2">The sequence shown here is derived from an EMBL/GenBank/DDBJ whole genome shotgun (WGS) entry which is preliminary data.</text>
</comment>
<reference evidence="2" key="1">
    <citation type="submission" date="2022-03" db="EMBL/GenBank/DDBJ databases">
        <title>Identification of a novel bacterium isolated from mangrove sediments.</title>
        <authorList>
            <person name="Pan X."/>
        </authorList>
    </citation>
    <scope>NUCLEOTIDE SEQUENCE</scope>
    <source>
        <strain evidence="2">B1949</strain>
    </source>
</reference>
<keyword evidence="1" id="KW-0732">Signal</keyword>
<dbReference type="EMBL" id="JALHLF010000007">
    <property type="protein sequence ID" value="MCJ2181806.1"/>
    <property type="molecule type" value="Genomic_DNA"/>
</dbReference>
<evidence type="ECO:0000313" key="3">
    <source>
        <dbReference type="Proteomes" id="UP001162881"/>
    </source>
</evidence>
<dbReference type="RefSeq" id="WP_244017055.1">
    <property type="nucleotide sequence ID" value="NZ_JALHLF010000007.1"/>
</dbReference>
<feature type="chain" id="PRO_5046112963" evidence="1">
    <location>
        <begin position="33"/>
        <end position="184"/>
    </location>
</feature>
<proteinExistence type="predicted"/>
<dbReference type="PROSITE" id="PS51318">
    <property type="entry name" value="TAT"/>
    <property type="match status" value="1"/>
</dbReference>
<dbReference type="Proteomes" id="UP001162881">
    <property type="component" value="Unassembled WGS sequence"/>
</dbReference>